<evidence type="ECO:0000259" key="9">
    <source>
        <dbReference type="Pfam" id="PF06750"/>
    </source>
</evidence>
<sequence length="250" mass="27740">MEIVYSIFFFLFGIVLGSFYNVVGLRVPKKESIIYPPSHCPHCQRRLTAIDLIPVFSYILLRGKCRTCGAGISPVYVVSELATGFMFVFGYLRLGWSFELAVALLFISLLVIIVVSDFQYMIIPDKVLLFFLPLIILGRFLSPLEPWWDAFLGAAIGFAILLGIAVVSKGGMGGGDIKLFLLIGLVLGTVKTVLTLFLSSIIGLFAGIMVLKMRKQGMKNPVPFGPSIAVAAIIVYFYGDSIIRWYWNLF</sequence>
<dbReference type="GO" id="GO:0006465">
    <property type="term" value="P:signal peptide processing"/>
    <property type="evidence" value="ECO:0007669"/>
    <property type="project" value="TreeGrafter"/>
</dbReference>
<feature type="domain" description="Prepilin type IV endopeptidase peptidase" evidence="8">
    <location>
        <begin position="104"/>
        <end position="208"/>
    </location>
</feature>
<comment type="similarity">
    <text evidence="2">Belongs to the peptidase A24 family.</text>
</comment>
<name>A0A540V6S6_9BACL</name>
<dbReference type="InterPro" id="IPR010627">
    <property type="entry name" value="Prepilin_pept_A24_N"/>
</dbReference>
<protein>
    <submittedName>
        <fullName evidence="10">Prepilin peptidase</fullName>
    </submittedName>
</protein>
<feature type="transmembrane region" description="Helical" evidence="7">
    <location>
        <begin position="228"/>
        <end position="247"/>
    </location>
</feature>
<keyword evidence="6 7" id="KW-0472">Membrane</keyword>
<dbReference type="Proteomes" id="UP000315753">
    <property type="component" value="Unassembled WGS sequence"/>
</dbReference>
<dbReference type="GO" id="GO:0005886">
    <property type="term" value="C:plasma membrane"/>
    <property type="evidence" value="ECO:0007669"/>
    <property type="project" value="UniProtKB-SubCell"/>
</dbReference>
<dbReference type="RefSeq" id="WP_141601004.1">
    <property type="nucleotide sequence ID" value="NZ_JARMSB010000001.1"/>
</dbReference>
<evidence type="ECO:0000256" key="2">
    <source>
        <dbReference type="ARBA" id="ARBA00005801"/>
    </source>
</evidence>
<dbReference type="PANTHER" id="PTHR30487:SF0">
    <property type="entry name" value="PREPILIN LEADER PEPTIDASE_N-METHYLTRANSFERASE-RELATED"/>
    <property type="match status" value="1"/>
</dbReference>
<dbReference type="OrthoDB" id="9789291at2"/>
<feature type="domain" description="Prepilin peptidase A24 N-terminal" evidence="9">
    <location>
        <begin position="11"/>
        <end position="93"/>
    </location>
</feature>
<evidence type="ECO:0000313" key="11">
    <source>
        <dbReference type="Proteomes" id="UP000315753"/>
    </source>
</evidence>
<evidence type="ECO:0000256" key="7">
    <source>
        <dbReference type="SAM" id="Phobius"/>
    </source>
</evidence>
<feature type="transmembrane region" description="Helical" evidence="7">
    <location>
        <begin position="179"/>
        <end position="208"/>
    </location>
</feature>
<dbReference type="InterPro" id="IPR050882">
    <property type="entry name" value="Prepilin_peptidase/N-MTase"/>
</dbReference>
<dbReference type="Gene3D" id="1.20.120.1220">
    <property type="match status" value="1"/>
</dbReference>
<dbReference type="AlphaFoldDB" id="A0A540V6S6"/>
<dbReference type="PANTHER" id="PTHR30487">
    <property type="entry name" value="TYPE 4 PREPILIN-LIKE PROTEINS LEADER PEPTIDE-PROCESSING ENZYME"/>
    <property type="match status" value="1"/>
</dbReference>
<accession>A0A540V6S6</accession>
<dbReference type="Pfam" id="PF01478">
    <property type="entry name" value="Peptidase_A24"/>
    <property type="match status" value="1"/>
</dbReference>
<evidence type="ECO:0000256" key="1">
    <source>
        <dbReference type="ARBA" id="ARBA00004651"/>
    </source>
</evidence>
<evidence type="ECO:0000256" key="4">
    <source>
        <dbReference type="ARBA" id="ARBA00022692"/>
    </source>
</evidence>
<keyword evidence="5 7" id="KW-1133">Transmembrane helix</keyword>
<dbReference type="EMBL" id="VIGD01000001">
    <property type="protein sequence ID" value="TQE92452.1"/>
    <property type="molecule type" value="Genomic_DNA"/>
</dbReference>
<dbReference type="GO" id="GO:0004190">
    <property type="term" value="F:aspartic-type endopeptidase activity"/>
    <property type="evidence" value="ECO:0007669"/>
    <property type="project" value="InterPro"/>
</dbReference>
<gene>
    <name evidence="10" type="ORF">FKZ59_01715</name>
</gene>
<feature type="transmembrane region" description="Helical" evidence="7">
    <location>
        <begin position="68"/>
        <end position="90"/>
    </location>
</feature>
<organism evidence="10 11">
    <name type="scientific">Ureibacillus terrenus</name>
    <dbReference type="NCBI Taxonomy" id="118246"/>
    <lineage>
        <taxon>Bacteria</taxon>
        <taxon>Bacillati</taxon>
        <taxon>Bacillota</taxon>
        <taxon>Bacilli</taxon>
        <taxon>Bacillales</taxon>
        <taxon>Caryophanaceae</taxon>
        <taxon>Ureibacillus</taxon>
    </lineage>
</organism>
<feature type="transmembrane region" description="Helical" evidence="7">
    <location>
        <begin position="96"/>
        <end position="115"/>
    </location>
</feature>
<reference evidence="10 11" key="1">
    <citation type="submission" date="2019-06" db="EMBL/GenBank/DDBJ databases">
        <title>Genome sequence of Ureibacillus terrenus.</title>
        <authorList>
            <person name="Maclea K.S."/>
            <person name="Simoes M."/>
        </authorList>
    </citation>
    <scope>NUCLEOTIDE SEQUENCE [LARGE SCALE GENOMIC DNA]</scope>
    <source>
        <strain evidence="10 11">ATCC BAA-384</strain>
    </source>
</reference>
<evidence type="ECO:0000256" key="5">
    <source>
        <dbReference type="ARBA" id="ARBA00022989"/>
    </source>
</evidence>
<dbReference type="Pfam" id="PF06750">
    <property type="entry name" value="A24_N_bact"/>
    <property type="match status" value="1"/>
</dbReference>
<keyword evidence="3" id="KW-1003">Cell membrane</keyword>
<feature type="transmembrane region" description="Helical" evidence="7">
    <location>
        <begin position="127"/>
        <end position="144"/>
    </location>
</feature>
<comment type="subcellular location">
    <subcellularLocation>
        <location evidence="1">Cell membrane</location>
        <topology evidence="1">Multi-pass membrane protein</topology>
    </subcellularLocation>
</comment>
<proteinExistence type="inferred from homology"/>
<evidence type="ECO:0000256" key="6">
    <source>
        <dbReference type="ARBA" id="ARBA00023136"/>
    </source>
</evidence>
<evidence type="ECO:0000256" key="3">
    <source>
        <dbReference type="ARBA" id="ARBA00022475"/>
    </source>
</evidence>
<comment type="caution">
    <text evidence="10">The sequence shown here is derived from an EMBL/GenBank/DDBJ whole genome shotgun (WGS) entry which is preliminary data.</text>
</comment>
<feature type="transmembrane region" description="Helical" evidence="7">
    <location>
        <begin position="150"/>
        <end position="167"/>
    </location>
</feature>
<feature type="transmembrane region" description="Helical" evidence="7">
    <location>
        <begin position="6"/>
        <end position="23"/>
    </location>
</feature>
<evidence type="ECO:0000259" key="8">
    <source>
        <dbReference type="Pfam" id="PF01478"/>
    </source>
</evidence>
<evidence type="ECO:0000313" key="10">
    <source>
        <dbReference type="EMBL" id="TQE92452.1"/>
    </source>
</evidence>
<keyword evidence="4 7" id="KW-0812">Transmembrane</keyword>
<keyword evidence="11" id="KW-1185">Reference proteome</keyword>
<dbReference type="InterPro" id="IPR000045">
    <property type="entry name" value="Prepilin_IV_endopep_pep"/>
</dbReference>